<reference evidence="3 4" key="1">
    <citation type="submission" date="2021-01" db="EMBL/GenBank/DDBJ databases">
        <title>Belnapia mucosa sp. nov. and Belnapia arida sp. nov., isolated from the Tabernas Desert (Almeria, Spain).</title>
        <authorList>
            <person name="Molina-Menor E."/>
            <person name="Vidal-Verdu A."/>
            <person name="Calonge A."/>
            <person name="Satari L."/>
            <person name="Pereto J."/>
            <person name="Porcar M."/>
        </authorList>
    </citation>
    <scope>NUCLEOTIDE SEQUENCE [LARGE SCALE GENOMIC DNA]</scope>
    <source>
        <strain evidence="3 4">T18</strain>
    </source>
</reference>
<gene>
    <name evidence="3" type="ORF">JMJ56_22090</name>
</gene>
<protein>
    <submittedName>
        <fullName evidence="3">Tripartite tricarboxylate transporter substrate binding protein</fullName>
    </submittedName>
</protein>
<organism evidence="3 4">
    <name type="scientific">Belnapia arida</name>
    <dbReference type="NCBI Taxonomy" id="2804533"/>
    <lineage>
        <taxon>Bacteria</taxon>
        <taxon>Pseudomonadati</taxon>
        <taxon>Pseudomonadota</taxon>
        <taxon>Alphaproteobacteria</taxon>
        <taxon>Acetobacterales</taxon>
        <taxon>Roseomonadaceae</taxon>
        <taxon>Belnapia</taxon>
    </lineage>
</organism>
<feature type="chain" id="PRO_5047329087" evidence="2">
    <location>
        <begin position="22"/>
        <end position="322"/>
    </location>
</feature>
<dbReference type="PANTHER" id="PTHR42928">
    <property type="entry name" value="TRICARBOXYLATE-BINDING PROTEIN"/>
    <property type="match status" value="1"/>
</dbReference>
<dbReference type="PIRSF" id="PIRSF017082">
    <property type="entry name" value="YflP"/>
    <property type="match status" value="1"/>
</dbReference>
<dbReference type="Pfam" id="PF03401">
    <property type="entry name" value="TctC"/>
    <property type="match status" value="1"/>
</dbReference>
<comment type="caution">
    <text evidence="3">The sequence shown here is derived from an EMBL/GenBank/DDBJ whole genome shotgun (WGS) entry which is preliminary data.</text>
</comment>
<comment type="similarity">
    <text evidence="1">Belongs to the UPF0065 (bug) family.</text>
</comment>
<sequence length="322" mass="33069">MQRRPLLLAAASLALPRLAYAQAGWASRPVTILVPYVAGGPSDTLARATGAALQAAIGQPVVVENRPGANGAAAAALAARAAPDGHTLFIAASGILTINPHLMPNLPYDPMRDFAPLTVAISAPNLLVAHPRLPPRDVPGLVAWLKANPNGASYGTSGIGSSEHLTMELFAQRTGTRLTHVPYGGGAAAVTDLIAGTTELSFLNISTVAPHVQSGALRALAVGSLARHPLLPDVPTVDESGVPGFEGGSWHGVVAPHATPEPVLEAVHAALVAALRQKETEARLTRIGFSVVAGGRAEFAARIERELGAWREVIRTAGIGAG</sequence>
<dbReference type="Proteomes" id="UP000660885">
    <property type="component" value="Unassembled WGS sequence"/>
</dbReference>
<evidence type="ECO:0000256" key="2">
    <source>
        <dbReference type="SAM" id="SignalP"/>
    </source>
</evidence>
<dbReference type="PANTHER" id="PTHR42928:SF5">
    <property type="entry name" value="BLR1237 PROTEIN"/>
    <property type="match status" value="1"/>
</dbReference>
<dbReference type="SUPFAM" id="SSF53850">
    <property type="entry name" value="Periplasmic binding protein-like II"/>
    <property type="match status" value="1"/>
</dbReference>
<evidence type="ECO:0000313" key="3">
    <source>
        <dbReference type="EMBL" id="MBL6080711.1"/>
    </source>
</evidence>
<dbReference type="InterPro" id="IPR042100">
    <property type="entry name" value="Bug_dom1"/>
</dbReference>
<dbReference type="Gene3D" id="3.40.190.10">
    <property type="entry name" value="Periplasmic binding protein-like II"/>
    <property type="match status" value="1"/>
</dbReference>
<evidence type="ECO:0000313" key="4">
    <source>
        <dbReference type="Proteomes" id="UP000660885"/>
    </source>
</evidence>
<proteinExistence type="inferred from homology"/>
<dbReference type="InterPro" id="IPR005064">
    <property type="entry name" value="BUG"/>
</dbReference>
<dbReference type="Gene3D" id="3.40.190.150">
    <property type="entry name" value="Bordetella uptake gene, domain 1"/>
    <property type="match status" value="1"/>
</dbReference>
<keyword evidence="4" id="KW-1185">Reference proteome</keyword>
<evidence type="ECO:0000256" key="1">
    <source>
        <dbReference type="ARBA" id="ARBA00006987"/>
    </source>
</evidence>
<dbReference type="RefSeq" id="WP_202833941.1">
    <property type="nucleotide sequence ID" value="NZ_JAETWB010000016.1"/>
</dbReference>
<feature type="signal peptide" evidence="2">
    <location>
        <begin position="1"/>
        <end position="21"/>
    </location>
</feature>
<keyword evidence="2" id="KW-0732">Signal</keyword>
<dbReference type="EMBL" id="JAETWB010000016">
    <property type="protein sequence ID" value="MBL6080711.1"/>
    <property type="molecule type" value="Genomic_DNA"/>
</dbReference>
<name>A0ABS1UBS9_9PROT</name>
<accession>A0ABS1UBS9</accession>